<reference evidence="1" key="2">
    <citation type="submission" date="2020-11" db="EMBL/GenBank/DDBJ databases">
        <authorList>
            <person name="McCartney M.A."/>
            <person name="Auch B."/>
            <person name="Kono T."/>
            <person name="Mallez S."/>
            <person name="Becker A."/>
            <person name="Gohl D.M."/>
            <person name="Silverstein K.A.T."/>
            <person name="Koren S."/>
            <person name="Bechman K.B."/>
            <person name="Herman A."/>
            <person name="Abrahante J.E."/>
            <person name="Garbe J."/>
        </authorList>
    </citation>
    <scope>NUCLEOTIDE SEQUENCE</scope>
    <source>
        <strain evidence="1">Duluth1</strain>
        <tissue evidence="1">Whole animal</tissue>
    </source>
</reference>
<dbReference type="EMBL" id="JAIWYP010000001">
    <property type="protein sequence ID" value="KAH3880737.1"/>
    <property type="molecule type" value="Genomic_DNA"/>
</dbReference>
<protein>
    <submittedName>
        <fullName evidence="1">Uncharacterized protein</fullName>
    </submittedName>
</protein>
<evidence type="ECO:0000313" key="2">
    <source>
        <dbReference type="Proteomes" id="UP000828390"/>
    </source>
</evidence>
<accession>A0A9D4MT21</accession>
<reference evidence="1" key="1">
    <citation type="journal article" date="2019" name="bioRxiv">
        <title>The Genome of the Zebra Mussel, Dreissena polymorpha: A Resource for Invasive Species Research.</title>
        <authorList>
            <person name="McCartney M.A."/>
            <person name="Auch B."/>
            <person name="Kono T."/>
            <person name="Mallez S."/>
            <person name="Zhang Y."/>
            <person name="Obille A."/>
            <person name="Becker A."/>
            <person name="Abrahante J.E."/>
            <person name="Garbe J."/>
            <person name="Badalamenti J.P."/>
            <person name="Herman A."/>
            <person name="Mangelson H."/>
            <person name="Liachko I."/>
            <person name="Sullivan S."/>
            <person name="Sone E.D."/>
            <person name="Koren S."/>
            <person name="Silverstein K.A.T."/>
            <person name="Beckman K.B."/>
            <person name="Gohl D.M."/>
        </authorList>
    </citation>
    <scope>NUCLEOTIDE SEQUENCE</scope>
    <source>
        <strain evidence="1">Duluth1</strain>
        <tissue evidence="1">Whole animal</tissue>
    </source>
</reference>
<dbReference type="OrthoDB" id="30336at2759"/>
<proteinExistence type="predicted"/>
<dbReference type="InterPro" id="IPR045189">
    <property type="entry name" value="UBR4-like"/>
</dbReference>
<dbReference type="AlphaFoldDB" id="A0A9D4MT21"/>
<comment type="caution">
    <text evidence="1">The sequence shown here is derived from an EMBL/GenBank/DDBJ whole genome shotgun (WGS) entry which is preliminary data.</text>
</comment>
<dbReference type="PANTHER" id="PTHR21725">
    <property type="entry name" value="E3 UBIQUITIN-PROTEIN LIGASE UBR4"/>
    <property type="match status" value="1"/>
</dbReference>
<sequence length="414" mass="46779">MEPLQSCLWMKAPPKRDPTDLLTLPTPTPVQQHTRALLASLFTNRTVYFAQKDETELLSVIMSLTGEGDAPVMDVDAFQRLLVTSRSVAVSRPTNLVKFAEQTTHRNRDTQKQDEKEVLKVVDLEKPEPTPAIVGHLEGSERCHFVSQMMPAFWRLLAARHANPMLAPVCLPGLAHVVATVCAIIEIIHTFTVSDLDHVIFASKLYARLLLDRDLFVSFACKQALIRALRPRARRKRVFIQSPPQCHSPEEEGEVKDSKPEATAVQSLPICEAPDNNEEEDMDMEIVLKKIGDSVSSVAEYLMTQRTPFIKKLVRKLLLFICGTKEKYQELQDLHSIELNLRSVTSQCQKSWLSAGDVAPTAFFSRMTLLVLIEHLKVCSDSASSRPIHWQKYCLEHQEVLLFLVRSNISLYKG</sequence>
<organism evidence="1 2">
    <name type="scientific">Dreissena polymorpha</name>
    <name type="common">Zebra mussel</name>
    <name type="synonym">Mytilus polymorpha</name>
    <dbReference type="NCBI Taxonomy" id="45954"/>
    <lineage>
        <taxon>Eukaryota</taxon>
        <taxon>Metazoa</taxon>
        <taxon>Spiralia</taxon>
        <taxon>Lophotrochozoa</taxon>
        <taxon>Mollusca</taxon>
        <taxon>Bivalvia</taxon>
        <taxon>Autobranchia</taxon>
        <taxon>Heteroconchia</taxon>
        <taxon>Euheterodonta</taxon>
        <taxon>Imparidentia</taxon>
        <taxon>Neoheterodontei</taxon>
        <taxon>Myida</taxon>
        <taxon>Dreissenoidea</taxon>
        <taxon>Dreissenidae</taxon>
        <taxon>Dreissena</taxon>
    </lineage>
</organism>
<dbReference type="PANTHER" id="PTHR21725:SF1">
    <property type="entry name" value="E3 UBIQUITIN-PROTEIN LIGASE UBR4"/>
    <property type="match status" value="1"/>
</dbReference>
<keyword evidence="2" id="KW-1185">Reference proteome</keyword>
<dbReference type="Proteomes" id="UP000828390">
    <property type="component" value="Unassembled WGS sequence"/>
</dbReference>
<evidence type="ECO:0000313" key="1">
    <source>
        <dbReference type="EMBL" id="KAH3880737.1"/>
    </source>
</evidence>
<name>A0A9D4MT21_DREPO</name>
<gene>
    <name evidence="1" type="ORF">DPMN_004659</name>
</gene>